<keyword evidence="3" id="KW-1185">Reference proteome</keyword>
<dbReference type="EMBL" id="SDOX01000126">
    <property type="protein sequence ID" value="TFJ81497.1"/>
    <property type="molecule type" value="Genomic_DNA"/>
</dbReference>
<feature type="compositionally biased region" description="Basic and acidic residues" evidence="1">
    <location>
        <begin position="292"/>
        <end position="306"/>
    </location>
</feature>
<gene>
    <name evidence="2" type="ORF">NSK_007168</name>
</gene>
<dbReference type="AlphaFoldDB" id="A0A4D9CTX6"/>
<sequence length="398" mass="45611">MVYVVSGRDVPLQPPAVLFSTHRTHTEGRPYLIHPGRSILCKAERRWQRALKSKVLWPSPSPFEAAIRDCLVCHNTFLALSREHLLLLLSFPRDYPSHYKRLLSLGERRDLIPITCPEEWLVGTMLALQVEKRMKKVLIEENRGEVREKGAKGRRRWSGESSLSARTDEEEEEEEEEEEAGNEDQGGNKRDARGGRFPTGNEREGGTGRGLFSPIGGAIDWPLTDQSRERLEDPSPLTWTSLTRERKRVFYSKTETRDWCLQQALEEGRANGHIFYRKVGRLGMVEGESEGESEKERKQDEEGGEKDEVVRLCKLLYGVWDKGGGEKGDGEGEERGREGRRTEKRRRYHLRLPTKLCVGETCGRSGGNEGREWKGEKQEVDEMEVRAKRLEALSKGRR</sequence>
<feature type="region of interest" description="Disordered" evidence="1">
    <location>
        <begin position="321"/>
        <end position="347"/>
    </location>
</feature>
<protein>
    <submittedName>
        <fullName evidence="2">Uncharacterized protein</fullName>
    </submittedName>
</protein>
<evidence type="ECO:0000313" key="3">
    <source>
        <dbReference type="Proteomes" id="UP000355283"/>
    </source>
</evidence>
<organism evidence="2 3">
    <name type="scientific">Nannochloropsis salina CCMP1776</name>
    <dbReference type="NCBI Taxonomy" id="1027361"/>
    <lineage>
        <taxon>Eukaryota</taxon>
        <taxon>Sar</taxon>
        <taxon>Stramenopiles</taxon>
        <taxon>Ochrophyta</taxon>
        <taxon>Eustigmatophyceae</taxon>
        <taxon>Eustigmatales</taxon>
        <taxon>Monodopsidaceae</taxon>
        <taxon>Microchloropsis</taxon>
        <taxon>Microchloropsis salina</taxon>
    </lineage>
</organism>
<feature type="region of interest" description="Disordered" evidence="1">
    <location>
        <begin position="287"/>
        <end position="306"/>
    </location>
</feature>
<feature type="region of interest" description="Disordered" evidence="1">
    <location>
        <begin position="149"/>
        <end position="219"/>
    </location>
</feature>
<dbReference type="Proteomes" id="UP000355283">
    <property type="component" value="Unassembled WGS sequence"/>
</dbReference>
<dbReference type="OrthoDB" id="10568522at2759"/>
<reference evidence="2 3" key="1">
    <citation type="submission" date="2019-01" db="EMBL/GenBank/DDBJ databases">
        <title>Nuclear Genome Assembly of the Microalgal Biofuel strain Nannochloropsis salina CCMP1776.</title>
        <authorList>
            <person name="Hovde B."/>
        </authorList>
    </citation>
    <scope>NUCLEOTIDE SEQUENCE [LARGE SCALE GENOMIC DNA]</scope>
    <source>
        <strain evidence="2 3">CCMP1776</strain>
    </source>
</reference>
<feature type="compositionally biased region" description="Acidic residues" evidence="1">
    <location>
        <begin position="168"/>
        <end position="182"/>
    </location>
</feature>
<feature type="compositionally biased region" description="Basic and acidic residues" evidence="1">
    <location>
        <begin position="323"/>
        <end position="341"/>
    </location>
</feature>
<name>A0A4D9CTX6_9STRA</name>
<accession>A0A4D9CTX6</accession>
<evidence type="ECO:0000313" key="2">
    <source>
        <dbReference type="EMBL" id="TFJ81497.1"/>
    </source>
</evidence>
<comment type="caution">
    <text evidence="2">The sequence shown here is derived from an EMBL/GenBank/DDBJ whole genome shotgun (WGS) entry which is preliminary data.</text>
</comment>
<proteinExistence type="predicted"/>
<evidence type="ECO:0000256" key="1">
    <source>
        <dbReference type="SAM" id="MobiDB-lite"/>
    </source>
</evidence>